<comment type="caution">
    <text evidence="1">The sequence shown here is derived from an EMBL/GenBank/DDBJ whole genome shotgun (WGS) entry which is preliminary data.</text>
</comment>
<dbReference type="SUPFAM" id="SSF48208">
    <property type="entry name" value="Six-hairpin glycosidases"/>
    <property type="match status" value="1"/>
</dbReference>
<evidence type="ECO:0000313" key="1">
    <source>
        <dbReference type="EMBL" id="RCL75374.1"/>
    </source>
</evidence>
<dbReference type="GO" id="GO:0005975">
    <property type="term" value="P:carbohydrate metabolic process"/>
    <property type="evidence" value="ECO:0007669"/>
    <property type="project" value="InterPro"/>
</dbReference>
<accession>A0A368DUQ2</accession>
<dbReference type="InterPro" id="IPR012341">
    <property type="entry name" value="6hp_glycosidase-like_sf"/>
</dbReference>
<dbReference type="Proteomes" id="UP000252132">
    <property type="component" value="Unassembled WGS sequence"/>
</dbReference>
<name>A0A368DUQ2_9PROT</name>
<evidence type="ECO:0000313" key="2">
    <source>
        <dbReference type="Proteomes" id="UP000252132"/>
    </source>
</evidence>
<dbReference type="Gene3D" id="1.50.10.10">
    <property type="match status" value="1"/>
</dbReference>
<dbReference type="InterPro" id="IPR008928">
    <property type="entry name" value="6-hairpin_glycosidase_sf"/>
</dbReference>
<organism evidence="1 2">
    <name type="scientific">PS1 clade bacterium</name>
    <dbReference type="NCBI Taxonomy" id="2175152"/>
    <lineage>
        <taxon>Bacteria</taxon>
        <taxon>Pseudomonadati</taxon>
        <taxon>Pseudomonadota</taxon>
        <taxon>Alphaproteobacteria</taxon>
        <taxon>PS1 clade</taxon>
    </lineage>
</organism>
<dbReference type="EMBL" id="QOQF01000034">
    <property type="protein sequence ID" value="RCL75374.1"/>
    <property type="molecule type" value="Genomic_DNA"/>
</dbReference>
<keyword evidence="1" id="KW-0808">Transferase</keyword>
<dbReference type="AlphaFoldDB" id="A0A368DUQ2"/>
<dbReference type="GO" id="GO:0016740">
    <property type="term" value="F:transferase activity"/>
    <property type="evidence" value="ECO:0007669"/>
    <property type="project" value="UniProtKB-KW"/>
</dbReference>
<proteinExistence type="predicted"/>
<gene>
    <name evidence="1" type="ORF">DBW69_06365</name>
</gene>
<protein>
    <submittedName>
        <fullName evidence="1">Prenyltransferase</fullName>
    </submittedName>
</protein>
<sequence length="355" mass="40228">MKNIKTLSPYFDGTVEKIISVQRDDGGIPWFKDGVLDPWNHLEAVMALNLCGQQENVKHGFDYLFNAQLDDGSWWGQLGSTVPLDDGQMHFSSEGMAAGNRTKDTNFAAYIATAVWHDYLLNKNLDFVKTAWPYVKKAIGFSLSLQTEYGDIRWAAETESTPEDDALVTGCCSIYKSLNSSLKLAELATFDADASQLIKEWTVGRDKLRDALINKPNRFDRNWQPKDNFSMDWYYPVLTGVLDGEAAQKRLDEKWDVFVVEGFGCKCVSEEPWVTVAETAELVMALMKAGRDAKAKEIWSWLDKYRDGDGGYWMGYQTEQRMNWPLEKPPWTSGAVILATDTVFNITPASKLFRE</sequence>
<reference evidence="1 2" key="1">
    <citation type="journal article" date="2018" name="Microbiome">
        <title>Fine metagenomic profile of the Mediterranean stratified and mixed water columns revealed by assembly and recruitment.</title>
        <authorList>
            <person name="Haro-Moreno J.M."/>
            <person name="Lopez-Perez M."/>
            <person name="De La Torre J.R."/>
            <person name="Picazo A."/>
            <person name="Camacho A."/>
            <person name="Rodriguez-Valera F."/>
        </authorList>
    </citation>
    <scope>NUCLEOTIDE SEQUENCE [LARGE SCALE GENOMIC DNA]</scope>
    <source>
        <strain evidence="1">MED-G55</strain>
    </source>
</reference>